<dbReference type="SUPFAM" id="SSF55486">
    <property type="entry name" value="Metalloproteases ('zincins'), catalytic domain"/>
    <property type="match status" value="1"/>
</dbReference>
<name>A0A926FAV2_9BACT</name>
<dbReference type="PANTHER" id="PTHR41775">
    <property type="entry name" value="SECRETED PROTEIN-RELATED"/>
    <property type="match status" value="1"/>
</dbReference>
<dbReference type="Proteomes" id="UP000651085">
    <property type="component" value="Unassembled WGS sequence"/>
</dbReference>
<dbReference type="NCBIfam" id="TIGR03296">
    <property type="entry name" value="M6dom_TIGR03296"/>
    <property type="match status" value="1"/>
</dbReference>
<evidence type="ECO:0000256" key="2">
    <source>
        <dbReference type="SAM" id="SignalP"/>
    </source>
</evidence>
<reference evidence="4" key="1">
    <citation type="submission" date="2020-08" db="EMBL/GenBank/DDBJ databases">
        <title>Genome public.</title>
        <authorList>
            <person name="Liu C."/>
            <person name="Sun Q."/>
        </authorList>
    </citation>
    <scope>NUCLEOTIDE SEQUENCE</scope>
    <source>
        <strain evidence="4">N12</strain>
    </source>
</reference>
<evidence type="ECO:0000259" key="3">
    <source>
        <dbReference type="Pfam" id="PF05547"/>
    </source>
</evidence>
<dbReference type="RefSeq" id="WP_262436042.1">
    <property type="nucleotide sequence ID" value="NZ_JACRTF010000001.1"/>
</dbReference>
<dbReference type="GO" id="GO:0008237">
    <property type="term" value="F:metallopeptidase activity"/>
    <property type="evidence" value="ECO:0007669"/>
    <property type="project" value="UniProtKB-KW"/>
</dbReference>
<evidence type="ECO:0000256" key="1">
    <source>
        <dbReference type="SAM" id="MobiDB-lite"/>
    </source>
</evidence>
<keyword evidence="4" id="KW-0482">Metalloprotease</keyword>
<keyword evidence="4" id="KW-0645">Protease</keyword>
<evidence type="ECO:0000313" key="5">
    <source>
        <dbReference type="Proteomes" id="UP000651085"/>
    </source>
</evidence>
<dbReference type="GO" id="GO:0006508">
    <property type="term" value="P:proteolysis"/>
    <property type="evidence" value="ECO:0007669"/>
    <property type="project" value="InterPro"/>
</dbReference>
<feature type="signal peptide" evidence="2">
    <location>
        <begin position="1"/>
        <end position="21"/>
    </location>
</feature>
<sequence>MKRIIFTILFSAMIFTDYCFAVPARRTPVAVPLPDGTTLTVQLWGDEFAHYYTSADHYLLLKAPDGYFYYAEDCSENGLRCSAFKAKDINLRTSTETTFLASVNKEQLLNLQAQNARTMRQNAPRRTIQKATYPTTGVQKGLVILVEFADESFYIENPYEAFYDMLNKEGYSDYNGTGSARDYFIASSNGQFLPDFDVYGPVKLDKPMSYYGGNSGSYDRAPEEMIIEACQKLDDEIDFTEYDRNHDGQIDNVYVFYAGYGEATTGYEDTVWPHSWDIYDGAGIEVILDGVMLNHYACSNEIDLGEIMMGIGTFCHEFSHVLGLPDFYYPLNSNCFTLGPWAIMDYGNYNNDGRTPPYYTIYERYSLGWITPKELGDPEDITLRNISENVGYIIRTENEDEYFLFENRQQEGWDKYIPGHGMLIWHIDYDERLWELNKMNMEPAHQRVDIIEADNKLTNKTRDGDPFPGTSNNTSFTDDTKPGMISWGRVRQEKPITDIREENGIIYFKVNGGSDTAIVNTLPDTDITVNVEGSKLTVVSNHPECLPLYITDIQGRLMEKSEIAPGTYSFPIVDKGIYFVRIGSNVYKVIR</sequence>
<keyword evidence="5" id="KW-1185">Reference proteome</keyword>
<dbReference type="InterPro" id="IPR008757">
    <property type="entry name" value="Peptidase_M6-like_domain"/>
</dbReference>
<proteinExistence type="predicted"/>
<keyword evidence="2" id="KW-0732">Signal</keyword>
<evidence type="ECO:0000313" key="4">
    <source>
        <dbReference type="EMBL" id="MBC8594970.1"/>
    </source>
</evidence>
<feature type="region of interest" description="Disordered" evidence="1">
    <location>
        <begin position="459"/>
        <end position="484"/>
    </location>
</feature>
<gene>
    <name evidence="4" type="ORF">H8744_17305</name>
</gene>
<comment type="caution">
    <text evidence="4">The sequence shown here is derived from an EMBL/GenBank/DDBJ whole genome shotgun (WGS) entry which is preliminary data.</text>
</comment>
<feature type="chain" id="PRO_5038889311" evidence="2">
    <location>
        <begin position="22"/>
        <end position="591"/>
    </location>
</feature>
<dbReference type="AlphaFoldDB" id="A0A926FAV2"/>
<feature type="domain" description="Peptidase M6-like" evidence="3">
    <location>
        <begin position="147"/>
        <end position="353"/>
    </location>
</feature>
<accession>A0A926FAV2</accession>
<keyword evidence="4" id="KW-0378">Hydrolase</keyword>
<dbReference type="PANTHER" id="PTHR41775:SF1">
    <property type="entry name" value="PEPTIDASE M6-LIKE DOMAIN-CONTAINING PROTEIN"/>
    <property type="match status" value="1"/>
</dbReference>
<protein>
    <submittedName>
        <fullName evidence="4">M6 family metalloprotease domain-containing protein</fullName>
    </submittedName>
</protein>
<dbReference type="EMBL" id="JACRTF010000001">
    <property type="protein sequence ID" value="MBC8594970.1"/>
    <property type="molecule type" value="Genomic_DNA"/>
</dbReference>
<dbReference type="Pfam" id="PF05547">
    <property type="entry name" value="Peptidase_M6"/>
    <property type="match status" value="1"/>
</dbReference>
<organism evidence="4 5">
    <name type="scientific">Jilunia laotingensis</name>
    <dbReference type="NCBI Taxonomy" id="2763675"/>
    <lineage>
        <taxon>Bacteria</taxon>
        <taxon>Pseudomonadati</taxon>
        <taxon>Bacteroidota</taxon>
        <taxon>Bacteroidia</taxon>
        <taxon>Bacteroidales</taxon>
        <taxon>Bacteroidaceae</taxon>
        <taxon>Jilunia</taxon>
    </lineage>
</organism>